<dbReference type="Gene3D" id="3.20.180.20">
    <property type="entry name" value="Dynein heavy chain, N-terminal domain 2"/>
    <property type="match status" value="1"/>
</dbReference>
<dbReference type="InterPro" id="IPR027417">
    <property type="entry name" value="P-loop_NTPase"/>
</dbReference>
<dbReference type="InterPro" id="IPR042222">
    <property type="entry name" value="Dynein_2_N"/>
</dbReference>
<organism evidence="4 5">
    <name type="scientific">Symbiochloris irregularis</name>
    <dbReference type="NCBI Taxonomy" id="706552"/>
    <lineage>
        <taxon>Eukaryota</taxon>
        <taxon>Viridiplantae</taxon>
        <taxon>Chlorophyta</taxon>
        <taxon>core chlorophytes</taxon>
        <taxon>Trebouxiophyceae</taxon>
        <taxon>Trebouxiales</taxon>
        <taxon>Trebouxiaceae</taxon>
        <taxon>Symbiochloris</taxon>
    </lineage>
</organism>
<dbReference type="Gene3D" id="1.20.920.30">
    <property type="match status" value="1"/>
</dbReference>
<feature type="domain" description="Dynein heavy chain linker" evidence="3">
    <location>
        <begin position="686"/>
        <end position="974"/>
    </location>
</feature>
<dbReference type="PANTHER" id="PTHR45703:SF36">
    <property type="entry name" value="DYNEIN HEAVY CHAIN, CYTOPLASMIC"/>
    <property type="match status" value="1"/>
</dbReference>
<sequence length="2076" mass="222359">MISAVRPSSEDIGPGFEYLRQLHDYLDNEAASGKFLYLKRVNAKKAYNPYMLKVVPYTKADTHELYTLSAKGVAVSRGDVGSSDITPCLQWEHEARVFNELKKKALFRNFQLFKPFRTWQRVIRLTKMQAVGDRLKQSFILLEHTQGGLAAVVSHCAQVCATRLQALQPGQPQALARLQDRASSGLISTAIDLRTTIRDIIDSLVTACQLDMDHMHQRLDDFMQQQGEVHAAVSSGMSLRGTINAGTLNGTLGTTSTSLLSASHTLQDFSFTLGASDRNEMRLLLRYVRLADLMVLNALREMMQASLSNLLLAMTSSPAPSPASEAAASDVGRTVQPCIQLQLSRGEAQELQLSPAFQEVQTFLGSLLQSWAQCISQLPRVADARKLAMYIHDAPELTPLASLMGIHFLADLPDQLQGRLEQSWQQAVAAGQVIQPLADAALPEQVEAGPFLIKLDALKADLGSIPSIHLAKLFSEIPKMAAGLASHLSMALHRLVRTLTQTAESPAQYVCQLSLLTALEGGAEHQIQRSCREVEELHALIKAEGMALSDADRSSFLLASSDLEHLQEAVTAARAGHAQQNSHFAGLLADEASAARQGAQDLQAAMKDASADSSGEQDADALIGSQLKLWQTVRDWKDVHATWLLMPVAELNVQSMTAQLKSSLDSATELDGLLGSSQVVNVRMSSLLQFEGTPQAAMILAASKAATLEAGMRQRFEGTLAEAQALTLPLQQGQHGAWMLGDASSVAARLDLCLAALGDLLSSGHAKEISSEVTGLRVQLLEAQELLELMEATQRQLSMLAGLLKAPALTALHPQQAKQVTGLERRARQRLRDARAQSRLLNVASTAGLLQAVRQDHSAAMAIPSQLSDYVDTRRAVFPRFSLLSNEALLALMACCTDGPIAAVQSHITAMFPGIGALEALGEAGKTEEIHAVISPEGERLALTKGVKVQGDVEAWLGKLEAAVEQTMRRAVRTASRPGSLEGAQDGLQLLLQVPVQAAIVGAKIQLCRKIEAALSSPDPAKQLGDVSLHGAIVTARQLIQEAAGDANHLAWVGSLRQDAIGHLLDAAAVGLGASSIADQNAARDFSRQLAAVQTSLKAGAEHPAAITELQLLCHGFKEAASLSQSLMAVYTSEDAKLAPQDSQWASRLTSQGSMALQPAQLWFLLDPRAVARLPAFKLCRQCGMQQGSKASPVSSSRMEVLSLYPEALSSEQLWGSFAAGASQWRDGLVSAFLRKASVDDSFISRVLVLKGQLPAALVELVAKAVSNMHLGLPNGDQIALRPKRICIVLEGEDHAALPAPAAGQLSLICLSASNFGWRDLARQQPSPAVVAIGNMSSLMQGLLTQLPMPASSEDSPTHLDLWVPTETASCVRHLTEAWLAGSRGVLLRGPCDCGKSRMLQEAVQRLCRDKSSEFASVLLDKHTTVSSLQAALQANMQRLSRGRLGPKTCGSTVILLEDLASADASMQQALLHLIQQKGFHSTEAPYAWQDLTNCTFIATSTTGDPHTAALHSFACVSIPATSQASVCEMVTKALQLAFEGSNKGVIDASIPLARATAAIWDQAPRVLPTYAPSGEHYNWSLQDVFRLIQGMMQTEPAACTSGQQLYNAWLHVAFRVWGDQLVDKHDLAAWRKLLARVLTTHWPATLAPADILRPRTYAKLPADSSADAQPAGYCEVTDLTEAAEAMRKHLGDSKDAALAGPSGLLQPADYPKLVPGLAAAQDKVHDTLMQRIWRNLHILIITGDTPAQQAEQGVSTAAKLAALCVDLHEAAVTVHRYSAPSASFTQLLHIPDWTLPARMSAPSQVHQWHAWGLPEDSCCVDNAITITCSQKPVLLDLGDGHLTEAAMTVIQQLLQASKSSEPSQLSLGDQTVKLHAGQAEDQGRAALLAAMVREEASLKEAQDKLQQLLCGPPGTSRVSRLQMATSAVQQGQASVSAVEAKLAPSDSESSARQLVTQAAGIMQAAAGLPTLSSLYQVSLGRLMKVFAKCLKQCSEDPDSVSATCKAFLHSIQQGLLPMHRLPFTLCCAVLAGHMTQPEAFCGLVGVRGGQSPQPRSAAQAGHADWGAGEHAAALP</sequence>
<dbReference type="GO" id="GO:0045505">
    <property type="term" value="F:dynein intermediate chain binding"/>
    <property type="evidence" value="ECO:0007669"/>
    <property type="project" value="InterPro"/>
</dbReference>
<dbReference type="Gene3D" id="3.40.50.300">
    <property type="entry name" value="P-loop containing nucleotide triphosphate hydrolases"/>
    <property type="match status" value="2"/>
</dbReference>
<dbReference type="GO" id="GO:0051959">
    <property type="term" value="F:dynein light intermediate chain binding"/>
    <property type="evidence" value="ECO:0007669"/>
    <property type="project" value="InterPro"/>
</dbReference>
<dbReference type="InterPro" id="IPR026983">
    <property type="entry name" value="DHC"/>
</dbReference>
<dbReference type="InterPro" id="IPR013602">
    <property type="entry name" value="Dynein_heavy_linker"/>
</dbReference>
<comment type="caution">
    <text evidence="4">The sequence shown here is derived from an EMBL/GenBank/DDBJ whole genome shotgun (WGS) entry which is preliminary data.</text>
</comment>
<name>A0AAW1NTD0_9CHLO</name>
<evidence type="ECO:0000313" key="5">
    <source>
        <dbReference type="Proteomes" id="UP001465755"/>
    </source>
</evidence>
<keyword evidence="1" id="KW-0175">Coiled coil</keyword>
<dbReference type="InterPro" id="IPR042228">
    <property type="entry name" value="Dynein_linker_3"/>
</dbReference>
<reference evidence="4 5" key="1">
    <citation type="journal article" date="2024" name="Nat. Commun.">
        <title>Phylogenomics reveals the evolutionary origins of lichenization in chlorophyte algae.</title>
        <authorList>
            <person name="Puginier C."/>
            <person name="Libourel C."/>
            <person name="Otte J."/>
            <person name="Skaloud P."/>
            <person name="Haon M."/>
            <person name="Grisel S."/>
            <person name="Petersen M."/>
            <person name="Berrin J.G."/>
            <person name="Delaux P.M."/>
            <person name="Dal Grande F."/>
            <person name="Keller J."/>
        </authorList>
    </citation>
    <scope>NUCLEOTIDE SEQUENCE [LARGE SCALE GENOMIC DNA]</scope>
    <source>
        <strain evidence="4 5">SAG 2036</strain>
    </source>
</reference>
<dbReference type="GO" id="GO:0030286">
    <property type="term" value="C:dynein complex"/>
    <property type="evidence" value="ECO:0007669"/>
    <property type="project" value="InterPro"/>
</dbReference>
<dbReference type="SUPFAM" id="SSF52540">
    <property type="entry name" value="P-loop containing nucleoside triphosphate hydrolases"/>
    <property type="match status" value="1"/>
</dbReference>
<feature type="region of interest" description="Disordered" evidence="2">
    <location>
        <begin position="2053"/>
        <end position="2076"/>
    </location>
</feature>
<dbReference type="Pfam" id="PF08393">
    <property type="entry name" value="DHC_N2"/>
    <property type="match status" value="1"/>
</dbReference>
<keyword evidence="5" id="KW-1185">Reference proteome</keyword>
<protein>
    <recommendedName>
        <fullName evidence="3">Dynein heavy chain linker domain-containing protein</fullName>
    </recommendedName>
</protein>
<evidence type="ECO:0000256" key="1">
    <source>
        <dbReference type="SAM" id="Coils"/>
    </source>
</evidence>
<dbReference type="EMBL" id="JALJOQ010000144">
    <property type="protein sequence ID" value="KAK9794019.1"/>
    <property type="molecule type" value="Genomic_DNA"/>
</dbReference>
<dbReference type="Gene3D" id="1.20.920.20">
    <property type="match status" value="1"/>
</dbReference>
<proteinExistence type="predicted"/>
<evidence type="ECO:0000259" key="3">
    <source>
        <dbReference type="Pfam" id="PF08393"/>
    </source>
</evidence>
<accession>A0AAW1NTD0</accession>
<evidence type="ECO:0000313" key="4">
    <source>
        <dbReference type="EMBL" id="KAK9794019.1"/>
    </source>
</evidence>
<dbReference type="Pfam" id="PF12775">
    <property type="entry name" value="AAA_7"/>
    <property type="match status" value="1"/>
</dbReference>
<dbReference type="Proteomes" id="UP001465755">
    <property type="component" value="Unassembled WGS sequence"/>
</dbReference>
<dbReference type="PANTHER" id="PTHR45703">
    <property type="entry name" value="DYNEIN HEAVY CHAIN"/>
    <property type="match status" value="1"/>
</dbReference>
<dbReference type="GO" id="GO:0007018">
    <property type="term" value="P:microtubule-based movement"/>
    <property type="evidence" value="ECO:0007669"/>
    <property type="project" value="InterPro"/>
</dbReference>
<evidence type="ECO:0000256" key="2">
    <source>
        <dbReference type="SAM" id="MobiDB-lite"/>
    </source>
</evidence>
<gene>
    <name evidence="4" type="ORF">WJX73_003184</name>
</gene>
<feature type="coiled-coil region" evidence="1">
    <location>
        <begin position="1885"/>
        <end position="1912"/>
    </location>
</feature>
<dbReference type="Gene3D" id="1.20.140.100">
    <property type="entry name" value="Dynein heavy chain, N-terminal domain 2"/>
    <property type="match status" value="1"/>
</dbReference>